<dbReference type="GeneID" id="61221837"/>
<dbReference type="PANTHER" id="PTHR10695:SF46">
    <property type="entry name" value="BIFUNCTIONAL COENZYME A SYNTHASE-RELATED"/>
    <property type="match status" value="1"/>
</dbReference>
<dbReference type="GO" id="GO:0005737">
    <property type="term" value="C:cytoplasm"/>
    <property type="evidence" value="ECO:0007669"/>
    <property type="project" value="UniProtKB-SubCell"/>
</dbReference>
<dbReference type="EC" id="2.7.1.24" evidence="3 4"/>
<dbReference type="CDD" id="cd02022">
    <property type="entry name" value="DPCK"/>
    <property type="match status" value="1"/>
</dbReference>
<dbReference type="PROSITE" id="PS51219">
    <property type="entry name" value="DPCK"/>
    <property type="match status" value="1"/>
</dbReference>
<comment type="catalytic activity">
    <reaction evidence="3">
        <text>3'-dephospho-CoA + ATP = ADP + CoA + H(+)</text>
        <dbReference type="Rhea" id="RHEA:18245"/>
        <dbReference type="ChEBI" id="CHEBI:15378"/>
        <dbReference type="ChEBI" id="CHEBI:30616"/>
        <dbReference type="ChEBI" id="CHEBI:57287"/>
        <dbReference type="ChEBI" id="CHEBI:57328"/>
        <dbReference type="ChEBI" id="CHEBI:456216"/>
        <dbReference type="EC" id="2.7.1.24"/>
    </reaction>
</comment>
<evidence type="ECO:0000256" key="1">
    <source>
        <dbReference type="ARBA" id="ARBA00022741"/>
    </source>
</evidence>
<organism evidence="6">
    <name type="scientific">Propionibacterium freudenreichii subsp. freudenreichii</name>
    <dbReference type="NCBI Taxonomy" id="66712"/>
    <lineage>
        <taxon>Bacteria</taxon>
        <taxon>Bacillati</taxon>
        <taxon>Actinomycetota</taxon>
        <taxon>Actinomycetes</taxon>
        <taxon>Propionibacteriales</taxon>
        <taxon>Propionibacteriaceae</taxon>
        <taxon>Propionibacterium</taxon>
    </lineage>
</organism>
<comment type="function">
    <text evidence="3">Catalyzes the phosphorylation of the 3'-hydroxyl group of dephosphocoenzyme A to form coenzyme A.</text>
</comment>
<dbReference type="Pfam" id="PF01121">
    <property type="entry name" value="CoaE"/>
    <property type="match status" value="1"/>
</dbReference>
<dbReference type="NCBIfam" id="NF002879">
    <property type="entry name" value="PRK03333.1"/>
    <property type="match status" value="1"/>
</dbReference>
<reference evidence="6" key="1">
    <citation type="submission" date="2014-08" db="EMBL/GenBank/DDBJ databases">
        <authorList>
            <person name="Falentin Helene"/>
        </authorList>
    </citation>
    <scope>NUCLEOTIDE SEQUENCE</scope>
</reference>
<dbReference type="InterPro" id="IPR001977">
    <property type="entry name" value="Depp_CoAkinase"/>
</dbReference>
<keyword evidence="3" id="KW-0963">Cytoplasm</keyword>
<evidence type="ECO:0000256" key="4">
    <source>
        <dbReference type="NCBIfam" id="TIGR00152"/>
    </source>
</evidence>
<dbReference type="GO" id="GO:0015937">
    <property type="term" value="P:coenzyme A biosynthetic process"/>
    <property type="evidence" value="ECO:0007669"/>
    <property type="project" value="UniProtKB-UniRule"/>
</dbReference>
<evidence type="ECO:0000256" key="2">
    <source>
        <dbReference type="ARBA" id="ARBA00022840"/>
    </source>
</evidence>
<dbReference type="NCBIfam" id="TIGR00152">
    <property type="entry name" value="dephospho-CoA kinase"/>
    <property type="match status" value="1"/>
</dbReference>
<feature type="binding site" evidence="3">
    <location>
        <begin position="35"/>
        <end position="40"/>
    </location>
    <ligand>
        <name>ATP</name>
        <dbReference type="ChEBI" id="CHEBI:30616"/>
    </ligand>
</feature>
<comment type="similarity">
    <text evidence="3">Belongs to the CoaE family.</text>
</comment>
<evidence type="ECO:0000256" key="3">
    <source>
        <dbReference type="HAMAP-Rule" id="MF_00376"/>
    </source>
</evidence>
<dbReference type="InterPro" id="IPR027417">
    <property type="entry name" value="P-loop_NTPase"/>
</dbReference>
<feature type="region of interest" description="Disordered" evidence="5">
    <location>
        <begin position="1"/>
        <end position="29"/>
    </location>
</feature>
<proteinExistence type="inferred from homology"/>
<dbReference type="GO" id="GO:0005524">
    <property type="term" value="F:ATP binding"/>
    <property type="evidence" value="ECO:0007669"/>
    <property type="project" value="UniProtKB-UniRule"/>
</dbReference>
<dbReference type="HAMAP" id="MF_00376">
    <property type="entry name" value="Dephospho_CoA_kinase"/>
    <property type="match status" value="1"/>
</dbReference>
<protein>
    <recommendedName>
        <fullName evidence="3 4">Dephospho-CoA kinase</fullName>
        <ecNumber evidence="3 4">2.7.1.24</ecNumber>
    </recommendedName>
    <alternativeName>
        <fullName evidence="3">Dephosphocoenzyme A kinase</fullName>
    </alternativeName>
</protein>
<keyword evidence="3 6" id="KW-0418">Kinase</keyword>
<sequence length="222" mass="23762">MATNPASGAPRKPARDTRQRSHPGQTLVGLTGGIASGKSVVAGMLTDCGAVVIDHDRLAHDVVDVGTPGLQAVVRRFGDGVLTPDRALNRSRLGAIIFGDARARHDLDAIIHPLVWKASDELEDRAPADAVVVHDVPLLVETGQQDDFDLVVVVDVPEPLQLRRLIARNRLSRQQALARIGAQASRAERLAAADVVIDNSGSLDATRTQVDTLWRRLTGDGH</sequence>
<dbReference type="AlphaFoldDB" id="A0A068VTT4"/>
<dbReference type="RefSeq" id="WP_036942406.1">
    <property type="nucleotide sequence ID" value="NZ_HG975498.1"/>
</dbReference>
<evidence type="ECO:0000313" key="6">
    <source>
        <dbReference type="EMBL" id="CEP27456.1"/>
    </source>
</evidence>
<comment type="pathway">
    <text evidence="3">Cofactor biosynthesis; coenzyme A biosynthesis; CoA from (R)-pantothenate: step 5/5.</text>
</comment>
<gene>
    <name evidence="3 6" type="primary">coaE</name>
    <name evidence="6" type="ORF">PFCIRM138_01685</name>
</gene>
<name>A0A068VTT4_PROFF</name>
<keyword evidence="2 3" id="KW-0067">ATP-binding</keyword>
<comment type="subcellular location">
    <subcellularLocation>
        <location evidence="3">Cytoplasm</location>
    </subcellularLocation>
</comment>
<dbReference type="PANTHER" id="PTHR10695">
    <property type="entry name" value="DEPHOSPHO-COA KINASE-RELATED"/>
    <property type="match status" value="1"/>
</dbReference>
<keyword evidence="3 6" id="KW-0808">Transferase</keyword>
<keyword evidence="3" id="KW-0173">Coenzyme A biosynthesis</keyword>
<dbReference type="SUPFAM" id="SSF52540">
    <property type="entry name" value="P-loop containing nucleoside triphosphate hydrolases"/>
    <property type="match status" value="1"/>
</dbReference>
<accession>A0A068VTT4</accession>
<dbReference type="GO" id="GO:0004140">
    <property type="term" value="F:dephospho-CoA kinase activity"/>
    <property type="evidence" value="ECO:0007669"/>
    <property type="project" value="UniProtKB-UniRule"/>
</dbReference>
<dbReference type="Gene3D" id="3.40.50.300">
    <property type="entry name" value="P-loop containing nucleotide triphosphate hydrolases"/>
    <property type="match status" value="1"/>
</dbReference>
<dbReference type="UniPathway" id="UPA00241">
    <property type="reaction ID" value="UER00356"/>
</dbReference>
<keyword evidence="1 3" id="KW-0547">Nucleotide-binding</keyword>
<evidence type="ECO:0000256" key="5">
    <source>
        <dbReference type="SAM" id="MobiDB-lite"/>
    </source>
</evidence>
<dbReference type="EMBL" id="LM676436">
    <property type="protein sequence ID" value="CEP27456.1"/>
    <property type="molecule type" value="Genomic_DNA"/>
</dbReference>